<proteinExistence type="predicted"/>
<dbReference type="EMBL" id="VSSQ01122288">
    <property type="protein sequence ID" value="MPN54242.1"/>
    <property type="molecule type" value="Genomic_DNA"/>
</dbReference>
<evidence type="ECO:0000313" key="1">
    <source>
        <dbReference type="EMBL" id="MPN54242.1"/>
    </source>
</evidence>
<dbReference type="AlphaFoldDB" id="A0A645ITR7"/>
<comment type="caution">
    <text evidence="1">The sequence shown here is derived from an EMBL/GenBank/DDBJ whole genome shotgun (WGS) entry which is preliminary data.</text>
</comment>
<protein>
    <submittedName>
        <fullName evidence="1">Uncharacterized protein</fullName>
    </submittedName>
</protein>
<organism evidence="1">
    <name type="scientific">bioreactor metagenome</name>
    <dbReference type="NCBI Taxonomy" id="1076179"/>
    <lineage>
        <taxon>unclassified sequences</taxon>
        <taxon>metagenomes</taxon>
        <taxon>ecological metagenomes</taxon>
    </lineage>
</organism>
<name>A0A645ITR7_9ZZZZ</name>
<sequence length="90" mass="9716">MGSIEANCPNCCKRTKFELKEKNNYKCMSCNSIMYKCKSKDCNNMIKNGFMCSKCIGDRLKNGGALIVTGALAIGGAGAKYLLKKGSSKS</sequence>
<gene>
    <name evidence="1" type="ORF">SDC9_201912</name>
</gene>
<accession>A0A645ITR7</accession>
<reference evidence="1" key="1">
    <citation type="submission" date="2019-08" db="EMBL/GenBank/DDBJ databases">
        <authorList>
            <person name="Kucharzyk K."/>
            <person name="Murdoch R.W."/>
            <person name="Higgins S."/>
            <person name="Loffler F."/>
        </authorList>
    </citation>
    <scope>NUCLEOTIDE SEQUENCE</scope>
</reference>